<dbReference type="NCBIfam" id="TIGR00675">
    <property type="entry name" value="dcm"/>
    <property type="match status" value="1"/>
</dbReference>
<dbReference type="EC" id="2.1.1.37" evidence="7"/>
<feature type="active site" evidence="5">
    <location>
        <position position="83"/>
    </location>
</feature>
<evidence type="ECO:0000256" key="6">
    <source>
        <dbReference type="RuleBase" id="RU000416"/>
    </source>
</evidence>
<dbReference type="InterPro" id="IPR029063">
    <property type="entry name" value="SAM-dependent_MTases_sf"/>
</dbReference>
<dbReference type="InterPro" id="IPR031303">
    <property type="entry name" value="C5_meth_CS"/>
</dbReference>
<gene>
    <name evidence="8" type="ORF">GCM10008916_25690</name>
</gene>
<dbReference type="PANTHER" id="PTHR10629:SF52">
    <property type="entry name" value="DNA (CYTOSINE-5)-METHYLTRANSFERASE 1"/>
    <property type="match status" value="1"/>
</dbReference>
<dbReference type="RefSeq" id="WP_346026114.1">
    <property type="nucleotide sequence ID" value="NZ_BAAACO010000003.1"/>
</dbReference>
<protein>
    <recommendedName>
        <fullName evidence="7">Cytosine-specific methyltransferase</fullName>
        <ecNumber evidence="7">2.1.1.37</ecNumber>
    </recommendedName>
</protein>
<evidence type="ECO:0000256" key="4">
    <source>
        <dbReference type="ARBA" id="ARBA00022747"/>
    </source>
</evidence>
<keyword evidence="9" id="KW-1185">Reference proteome</keyword>
<dbReference type="GO" id="GO:0008168">
    <property type="term" value="F:methyltransferase activity"/>
    <property type="evidence" value="ECO:0007669"/>
    <property type="project" value="UniProtKB-KW"/>
</dbReference>
<dbReference type="EMBL" id="BAAACO010000003">
    <property type="protein sequence ID" value="GAA0860244.1"/>
    <property type="molecule type" value="Genomic_DNA"/>
</dbReference>
<dbReference type="InterPro" id="IPR018117">
    <property type="entry name" value="C5_DNA_meth_AS"/>
</dbReference>
<dbReference type="SUPFAM" id="SSF53335">
    <property type="entry name" value="S-adenosyl-L-methionine-dependent methyltransferases"/>
    <property type="match status" value="1"/>
</dbReference>
<accession>A0ABN1LTX4</accession>
<dbReference type="PANTHER" id="PTHR10629">
    <property type="entry name" value="CYTOSINE-SPECIFIC METHYLTRANSFERASE"/>
    <property type="match status" value="1"/>
</dbReference>
<comment type="catalytic activity">
    <reaction evidence="7">
        <text>a 2'-deoxycytidine in DNA + S-adenosyl-L-methionine = a 5-methyl-2'-deoxycytidine in DNA + S-adenosyl-L-homocysteine + H(+)</text>
        <dbReference type="Rhea" id="RHEA:13681"/>
        <dbReference type="Rhea" id="RHEA-COMP:11369"/>
        <dbReference type="Rhea" id="RHEA-COMP:11370"/>
        <dbReference type="ChEBI" id="CHEBI:15378"/>
        <dbReference type="ChEBI" id="CHEBI:57856"/>
        <dbReference type="ChEBI" id="CHEBI:59789"/>
        <dbReference type="ChEBI" id="CHEBI:85452"/>
        <dbReference type="ChEBI" id="CHEBI:85454"/>
        <dbReference type="EC" id="2.1.1.37"/>
    </reaction>
</comment>
<keyword evidence="2 5" id="KW-0808">Transferase</keyword>
<dbReference type="PROSITE" id="PS00094">
    <property type="entry name" value="C5_MTASE_1"/>
    <property type="match status" value="1"/>
</dbReference>
<name>A0ABN1LTX4_9CLOT</name>
<evidence type="ECO:0000256" key="1">
    <source>
        <dbReference type="ARBA" id="ARBA00022603"/>
    </source>
</evidence>
<evidence type="ECO:0000256" key="7">
    <source>
        <dbReference type="RuleBase" id="RU000417"/>
    </source>
</evidence>
<keyword evidence="1 5" id="KW-0489">Methyltransferase</keyword>
<dbReference type="Proteomes" id="UP001501764">
    <property type="component" value="Unassembled WGS sequence"/>
</dbReference>
<reference evidence="8 9" key="1">
    <citation type="journal article" date="2019" name="Int. J. Syst. Evol. Microbiol.">
        <title>The Global Catalogue of Microorganisms (GCM) 10K type strain sequencing project: providing services to taxonomists for standard genome sequencing and annotation.</title>
        <authorList>
            <consortium name="The Broad Institute Genomics Platform"/>
            <consortium name="The Broad Institute Genome Sequencing Center for Infectious Disease"/>
            <person name="Wu L."/>
            <person name="Ma J."/>
        </authorList>
    </citation>
    <scope>NUCLEOTIDE SEQUENCE [LARGE SCALE GENOMIC DNA]</scope>
    <source>
        <strain evidence="8 9">JCM 6485</strain>
    </source>
</reference>
<evidence type="ECO:0000313" key="8">
    <source>
        <dbReference type="EMBL" id="GAA0860244.1"/>
    </source>
</evidence>
<evidence type="ECO:0000313" key="9">
    <source>
        <dbReference type="Proteomes" id="UP001501764"/>
    </source>
</evidence>
<dbReference type="PROSITE" id="PS00095">
    <property type="entry name" value="C5_MTASE_2"/>
    <property type="match status" value="1"/>
</dbReference>
<dbReference type="Gene3D" id="3.40.50.150">
    <property type="entry name" value="Vaccinia Virus protein VP39"/>
    <property type="match status" value="1"/>
</dbReference>
<dbReference type="Pfam" id="PF00145">
    <property type="entry name" value="DNA_methylase"/>
    <property type="match status" value="1"/>
</dbReference>
<dbReference type="InterPro" id="IPR050390">
    <property type="entry name" value="C5-Methyltransferase"/>
</dbReference>
<dbReference type="GO" id="GO:0032259">
    <property type="term" value="P:methylation"/>
    <property type="evidence" value="ECO:0007669"/>
    <property type="project" value="UniProtKB-KW"/>
</dbReference>
<dbReference type="InterPro" id="IPR001525">
    <property type="entry name" value="C5_MeTfrase"/>
</dbReference>
<dbReference type="PRINTS" id="PR00105">
    <property type="entry name" value="C5METTRFRASE"/>
</dbReference>
<proteinExistence type="inferred from homology"/>
<comment type="caution">
    <text evidence="8">The sequence shown here is derived from an EMBL/GenBank/DDBJ whole genome shotgun (WGS) entry which is preliminary data.</text>
</comment>
<organism evidence="8 9">
    <name type="scientific">Clostridium nitritogenes</name>
    <dbReference type="NCBI Taxonomy" id="83340"/>
    <lineage>
        <taxon>Bacteria</taxon>
        <taxon>Bacillati</taxon>
        <taxon>Bacillota</taxon>
        <taxon>Clostridia</taxon>
        <taxon>Eubacteriales</taxon>
        <taxon>Clostridiaceae</taxon>
        <taxon>Clostridium</taxon>
    </lineage>
</organism>
<evidence type="ECO:0000256" key="3">
    <source>
        <dbReference type="ARBA" id="ARBA00022691"/>
    </source>
</evidence>
<keyword evidence="3 5" id="KW-0949">S-adenosyl-L-methionine</keyword>
<evidence type="ECO:0000256" key="5">
    <source>
        <dbReference type="PROSITE-ProRule" id="PRU01016"/>
    </source>
</evidence>
<dbReference type="Gene3D" id="3.90.120.10">
    <property type="entry name" value="DNA Methylase, subunit A, domain 2"/>
    <property type="match status" value="1"/>
</dbReference>
<keyword evidence="4" id="KW-0680">Restriction system</keyword>
<dbReference type="PROSITE" id="PS51679">
    <property type="entry name" value="SAM_MT_C5"/>
    <property type="match status" value="1"/>
</dbReference>
<comment type="similarity">
    <text evidence="5 6">Belongs to the class I-like SAM-binding methyltransferase superfamily. C5-methyltransferase family.</text>
</comment>
<sequence>MSKIAISFFAGAGGLDIGIHEAGFDVKLSVELEEKYCVTLKQNNPTFNVVNGDIMDYSKEKIYSDAGLNYSDEIDLIFGGSPCQSFSTAGKRQAFSDERGKAMLKFIELIEEVKPKTFLLENVKGLLSAPLKHRPLNQRGKDFPPLDKDEENGSALRYLLDQVKDYNVIYKVVNSAEYGVAQKRERVIFVGIRKDLNKVYEFPNPTHGVGRKYPLVTVNDVIQSLGDIEHNYVKYSEERLKYMKLIPKGGGNWRDLNEQIVEKAMGGAYKSGGGKTGYFRRIKANEPSPTLLTSPIQKSTNIGHPYEDRPLSIEEYIAIQGFPKGYKINGTINNKYTQIGNAVPVKLAKVLGKKLIDILYE</sequence>
<evidence type="ECO:0000256" key="2">
    <source>
        <dbReference type="ARBA" id="ARBA00022679"/>
    </source>
</evidence>